<keyword evidence="4" id="KW-0963">Cytoplasm</keyword>
<evidence type="ECO:0000313" key="9">
    <source>
        <dbReference type="Proteomes" id="UP001174909"/>
    </source>
</evidence>
<evidence type="ECO:0000313" key="8">
    <source>
        <dbReference type="EMBL" id="CAI8007360.1"/>
    </source>
</evidence>
<dbReference type="GO" id="GO:0003785">
    <property type="term" value="F:actin monomer binding"/>
    <property type="evidence" value="ECO:0007669"/>
    <property type="project" value="TreeGrafter"/>
</dbReference>
<evidence type="ECO:0000256" key="4">
    <source>
        <dbReference type="ARBA" id="ARBA00022490"/>
    </source>
</evidence>
<dbReference type="Proteomes" id="UP001174909">
    <property type="component" value="Unassembled WGS sequence"/>
</dbReference>
<dbReference type="CDD" id="cd00148">
    <property type="entry name" value="PROF"/>
    <property type="match status" value="1"/>
</dbReference>
<evidence type="ECO:0000256" key="6">
    <source>
        <dbReference type="ARBA" id="ARBA00023212"/>
    </source>
</evidence>
<dbReference type="InterPro" id="IPR005455">
    <property type="entry name" value="PFN_euk"/>
</dbReference>
<dbReference type="GO" id="GO:0005938">
    <property type="term" value="C:cell cortex"/>
    <property type="evidence" value="ECO:0007669"/>
    <property type="project" value="TreeGrafter"/>
</dbReference>
<dbReference type="Pfam" id="PF00235">
    <property type="entry name" value="Profilin"/>
    <property type="match status" value="1"/>
</dbReference>
<dbReference type="InterPro" id="IPR036140">
    <property type="entry name" value="PFN_sf"/>
</dbReference>
<evidence type="ECO:0000256" key="2">
    <source>
        <dbReference type="ARBA" id="ARBA00010058"/>
    </source>
</evidence>
<dbReference type="Gene3D" id="3.30.450.30">
    <property type="entry name" value="Dynein light chain 2a, cytoplasmic"/>
    <property type="match status" value="1"/>
</dbReference>
<organism evidence="8 9">
    <name type="scientific">Geodia barretti</name>
    <name type="common">Barrett's horny sponge</name>
    <dbReference type="NCBI Taxonomy" id="519541"/>
    <lineage>
        <taxon>Eukaryota</taxon>
        <taxon>Metazoa</taxon>
        <taxon>Porifera</taxon>
        <taxon>Demospongiae</taxon>
        <taxon>Heteroscleromorpha</taxon>
        <taxon>Tetractinellida</taxon>
        <taxon>Astrophorina</taxon>
        <taxon>Geodiidae</taxon>
        <taxon>Geodia</taxon>
    </lineage>
</organism>
<dbReference type="AlphaFoldDB" id="A0AA35WA82"/>
<dbReference type="SUPFAM" id="SSF55770">
    <property type="entry name" value="Profilin (actin-binding protein)"/>
    <property type="match status" value="1"/>
</dbReference>
<dbReference type="SMART" id="SM00392">
    <property type="entry name" value="PROF"/>
    <property type="match status" value="1"/>
</dbReference>
<accession>A0AA35WA82</accession>
<keyword evidence="9" id="KW-1185">Reference proteome</keyword>
<keyword evidence="5 7" id="KW-0009">Actin-binding</keyword>
<dbReference type="PRINTS" id="PR01640">
    <property type="entry name" value="PROFILINPLNT"/>
</dbReference>
<evidence type="ECO:0000256" key="7">
    <source>
        <dbReference type="RuleBase" id="RU003909"/>
    </source>
</evidence>
<comment type="caution">
    <text evidence="8">The sequence shown here is derived from an EMBL/GenBank/DDBJ whole genome shotgun (WGS) entry which is preliminary data.</text>
</comment>
<dbReference type="EMBL" id="CASHTH010000766">
    <property type="protein sequence ID" value="CAI8007360.1"/>
    <property type="molecule type" value="Genomic_DNA"/>
</dbReference>
<dbReference type="PRINTS" id="PR00392">
    <property type="entry name" value="PROFILIN"/>
</dbReference>
<dbReference type="InterPro" id="IPR048278">
    <property type="entry name" value="PFN"/>
</dbReference>
<dbReference type="PANTHER" id="PTHR11604">
    <property type="entry name" value="PROFILIN"/>
    <property type="match status" value="1"/>
</dbReference>
<comment type="subunit">
    <text evidence="3">Occurs in many kinds of cells as a complex with monomeric actin in a 1:1 ratio.</text>
</comment>
<comment type="subcellular location">
    <subcellularLocation>
        <location evidence="1">Cytoplasm</location>
        <location evidence="1">Cytoskeleton</location>
    </subcellularLocation>
</comment>
<comment type="similarity">
    <text evidence="2 7">Belongs to the profilin family.</text>
</comment>
<sequence>MSRQIAGKRPSKRSRWQGYVDDGLLRTGQVSEAAIHGLDGKRWASSPGLLIPPSQIRQAVANITGEESFMKKNGIKLGAEHYIFLRTEGGRLMLGRKGGDSGVCVVKTRTAVLVGTYAAGIQPAHCSGVMERMGEYLIQHNL</sequence>
<gene>
    <name evidence="8" type="ORF">GBAR_LOCUS5165</name>
</gene>
<name>A0AA35WA82_GEOBA</name>
<keyword evidence="6" id="KW-0206">Cytoskeleton</keyword>
<evidence type="ECO:0000256" key="5">
    <source>
        <dbReference type="ARBA" id="ARBA00023203"/>
    </source>
</evidence>
<protein>
    <recommendedName>
        <fullName evidence="7">Profilin</fullName>
    </recommendedName>
</protein>
<evidence type="ECO:0000256" key="1">
    <source>
        <dbReference type="ARBA" id="ARBA00004245"/>
    </source>
</evidence>
<proteinExistence type="inferred from homology"/>
<dbReference type="GO" id="GO:0005856">
    <property type="term" value="C:cytoskeleton"/>
    <property type="evidence" value="ECO:0007669"/>
    <property type="project" value="UniProtKB-SubCell"/>
</dbReference>
<reference evidence="8" key="1">
    <citation type="submission" date="2023-03" db="EMBL/GenBank/DDBJ databases">
        <authorList>
            <person name="Steffen K."/>
            <person name="Cardenas P."/>
        </authorList>
    </citation>
    <scope>NUCLEOTIDE SEQUENCE</scope>
</reference>
<dbReference type="PANTHER" id="PTHR11604:SF0">
    <property type="entry name" value="PROFILIN"/>
    <property type="match status" value="1"/>
</dbReference>
<evidence type="ECO:0000256" key="3">
    <source>
        <dbReference type="ARBA" id="ARBA00011583"/>
    </source>
</evidence>